<accession>A0ABR6RRM3</accession>
<proteinExistence type="predicted"/>
<dbReference type="InterPro" id="IPR023346">
    <property type="entry name" value="Lysozyme-like_dom_sf"/>
</dbReference>
<dbReference type="Pfam" id="PF00912">
    <property type="entry name" value="Transgly"/>
    <property type="match status" value="1"/>
</dbReference>
<dbReference type="InterPro" id="IPR036950">
    <property type="entry name" value="PBP_transglycosylase"/>
</dbReference>
<dbReference type="SUPFAM" id="SSF53955">
    <property type="entry name" value="Lysozyme-like"/>
    <property type="match status" value="1"/>
</dbReference>
<dbReference type="PANTHER" id="PTHR32282">
    <property type="entry name" value="BINDING PROTEIN TRANSPEPTIDASE, PUTATIVE-RELATED"/>
    <property type="match status" value="1"/>
</dbReference>
<dbReference type="PANTHER" id="PTHR32282:SF33">
    <property type="entry name" value="PEPTIDOGLYCAN GLYCOSYLTRANSFERASE"/>
    <property type="match status" value="1"/>
</dbReference>
<evidence type="ECO:0000256" key="1">
    <source>
        <dbReference type="ARBA" id="ARBA00004752"/>
    </source>
</evidence>
<dbReference type="InterPro" id="IPR050396">
    <property type="entry name" value="Glycosyltr_51/Transpeptidase"/>
</dbReference>
<keyword evidence="5" id="KW-1185">Reference proteome</keyword>
<dbReference type="Gene3D" id="1.10.3810.10">
    <property type="entry name" value="Biosynthetic peptidoglycan transglycosylase-like"/>
    <property type="match status" value="1"/>
</dbReference>
<name>A0ABR6RRM3_9ENTR</name>
<dbReference type="InterPro" id="IPR001264">
    <property type="entry name" value="Glyco_trans_51"/>
</dbReference>
<evidence type="ECO:0000256" key="2">
    <source>
        <dbReference type="ARBA" id="ARBA00022679"/>
    </source>
</evidence>
<organism evidence="4 5">
    <name type="scientific">Kluyvera sichuanensis</name>
    <dbReference type="NCBI Taxonomy" id="2725494"/>
    <lineage>
        <taxon>Bacteria</taxon>
        <taxon>Pseudomonadati</taxon>
        <taxon>Pseudomonadota</taxon>
        <taxon>Gammaproteobacteria</taxon>
        <taxon>Enterobacterales</taxon>
        <taxon>Enterobacteriaceae</taxon>
        <taxon>Kluyvera</taxon>
    </lineage>
</organism>
<keyword evidence="2" id="KW-0808">Transferase</keyword>
<evidence type="ECO:0000313" key="4">
    <source>
        <dbReference type="EMBL" id="MBC1185787.1"/>
    </source>
</evidence>
<feature type="domain" description="Glycosyl transferase family 51" evidence="3">
    <location>
        <begin position="43"/>
        <end position="194"/>
    </location>
</feature>
<dbReference type="RefSeq" id="WP_185667513.1">
    <property type="nucleotide sequence ID" value="NZ_JABBJF010000005.1"/>
</dbReference>
<evidence type="ECO:0000313" key="5">
    <source>
        <dbReference type="Proteomes" id="UP000607331"/>
    </source>
</evidence>
<sequence>MVSEPYNGRIVRNFRNFFISLNYDLFEISNNMKNVDGYSSFNEFEYYVMALEDRRFLEHGGYDLKSLFREAGKCLMLKKHGGASTIDMQMVRTLTNFRDLTLYRKIYEIILSVLINYKFSKKQIVRCYLSNAFFGSGLYGFETTAIKFFGKEFSELNMDEQAFLAAMLLRPKPLKPTKKWTDLVHARASYAQKMRVFVKDGDD</sequence>
<reference evidence="4 5" key="1">
    <citation type="submission" date="2020-04" db="EMBL/GenBank/DDBJ databases">
        <title>The draft genome of Kluyvera sichuanensis strain SCKS090646.</title>
        <authorList>
            <person name="Wei L."/>
            <person name="Liu L."/>
            <person name="Feng Y."/>
            <person name="Zong Z."/>
        </authorList>
    </citation>
    <scope>NUCLEOTIDE SEQUENCE [LARGE SCALE GENOMIC DNA]</scope>
    <source>
        <strain evidence="4 5">090646</strain>
    </source>
</reference>
<evidence type="ECO:0000259" key="3">
    <source>
        <dbReference type="Pfam" id="PF00912"/>
    </source>
</evidence>
<protein>
    <submittedName>
        <fullName evidence="4">Transglycosylase domain-containing protein</fullName>
    </submittedName>
</protein>
<comment type="pathway">
    <text evidence="1">Cell wall biogenesis; peptidoglycan biosynthesis.</text>
</comment>
<dbReference type="Proteomes" id="UP000607331">
    <property type="component" value="Unassembled WGS sequence"/>
</dbReference>
<gene>
    <name evidence="4" type="ORF">HII27_08650</name>
</gene>
<dbReference type="EMBL" id="JABBJF010000005">
    <property type="protein sequence ID" value="MBC1185787.1"/>
    <property type="molecule type" value="Genomic_DNA"/>
</dbReference>
<comment type="caution">
    <text evidence="4">The sequence shown here is derived from an EMBL/GenBank/DDBJ whole genome shotgun (WGS) entry which is preliminary data.</text>
</comment>